<evidence type="ECO:0000256" key="3">
    <source>
        <dbReference type="ARBA" id="ARBA00023295"/>
    </source>
</evidence>
<dbReference type="SUPFAM" id="SSF75005">
    <property type="entry name" value="Arabinanase/levansucrase/invertase"/>
    <property type="match status" value="1"/>
</dbReference>
<dbReference type="EMBL" id="JANKHH010000005">
    <property type="protein sequence ID" value="MCR2834344.1"/>
    <property type="molecule type" value="Genomic_DNA"/>
</dbReference>
<protein>
    <submittedName>
        <fullName evidence="5">Glycoside hydrolase family 32 protein</fullName>
    </submittedName>
</protein>
<dbReference type="PANTHER" id="PTHR42800:SF1">
    <property type="entry name" value="EXOINULINASE INUD (AFU_ORTHOLOGUE AFUA_5G00480)"/>
    <property type="match status" value="1"/>
</dbReference>
<dbReference type="InterPro" id="IPR001362">
    <property type="entry name" value="Glyco_hydro_32"/>
</dbReference>
<dbReference type="PANTHER" id="PTHR42800">
    <property type="entry name" value="EXOINULINASE INUD (AFU_ORTHOLOGUE AFUA_5G00480)"/>
    <property type="match status" value="1"/>
</dbReference>
<dbReference type="GO" id="GO:0016787">
    <property type="term" value="F:hydrolase activity"/>
    <property type="evidence" value="ECO:0007669"/>
    <property type="project" value="UniProtKB-KW"/>
</dbReference>
<comment type="similarity">
    <text evidence="1">Belongs to the glycosyl hydrolase 32 family.</text>
</comment>
<dbReference type="RefSeq" id="WP_257596147.1">
    <property type="nucleotide sequence ID" value="NZ_JANKHH010000005.1"/>
</dbReference>
<keyword evidence="6" id="KW-1185">Reference proteome</keyword>
<dbReference type="Proteomes" id="UP001206067">
    <property type="component" value="Unassembled WGS sequence"/>
</dbReference>
<gene>
    <name evidence="5" type="ORF">NSO95_10340</name>
</gene>
<keyword evidence="3" id="KW-0326">Glycosidase</keyword>
<dbReference type="InterPro" id="IPR013148">
    <property type="entry name" value="Glyco_hydro_32_N"/>
</dbReference>
<dbReference type="CDD" id="cd18622">
    <property type="entry name" value="GH32_Inu-like"/>
    <property type="match status" value="1"/>
</dbReference>
<proteinExistence type="inferred from homology"/>
<evidence type="ECO:0000313" key="5">
    <source>
        <dbReference type="EMBL" id="MCR2834344.1"/>
    </source>
</evidence>
<evidence type="ECO:0000256" key="1">
    <source>
        <dbReference type="ARBA" id="ARBA00009902"/>
    </source>
</evidence>
<accession>A0ABT1XSU3</accession>
<comment type="caution">
    <text evidence="5">The sequence shown here is derived from an EMBL/GenBank/DDBJ whole genome shotgun (WGS) entry which is preliminary data.</text>
</comment>
<dbReference type="SMART" id="SM00640">
    <property type="entry name" value="Glyco_32"/>
    <property type="match status" value="1"/>
</dbReference>
<evidence type="ECO:0000259" key="4">
    <source>
        <dbReference type="Pfam" id="PF00251"/>
    </source>
</evidence>
<evidence type="ECO:0000256" key="2">
    <source>
        <dbReference type="ARBA" id="ARBA00022801"/>
    </source>
</evidence>
<dbReference type="Gene3D" id="2.115.10.20">
    <property type="entry name" value="Glycosyl hydrolase domain, family 43"/>
    <property type="match status" value="1"/>
</dbReference>
<feature type="domain" description="Glycosyl hydrolase family 32 N-terminal" evidence="4">
    <location>
        <begin position="6"/>
        <end position="298"/>
    </location>
</feature>
<dbReference type="Pfam" id="PF00251">
    <property type="entry name" value="Glyco_hydro_32N"/>
    <property type="match status" value="1"/>
</dbReference>
<dbReference type="InterPro" id="IPR023296">
    <property type="entry name" value="Glyco_hydro_beta-prop_sf"/>
</dbReference>
<organism evidence="5 6">
    <name type="scientific">Parerythrobacter lacustris</name>
    <dbReference type="NCBI Taxonomy" id="2969984"/>
    <lineage>
        <taxon>Bacteria</taxon>
        <taxon>Pseudomonadati</taxon>
        <taxon>Pseudomonadota</taxon>
        <taxon>Alphaproteobacteria</taxon>
        <taxon>Sphingomonadales</taxon>
        <taxon>Erythrobacteraceae</taxon>
        <taxon>Parerythrobacter</taxon>
    </lineage>
</organism>
<name>A0ABT1XSU3_9SPHN</name>
<keyword evidence="2 5" id="KW-0378">Hydrolase</keyword>
<evidence type="ECO:0000313" key="6">
    <source>
        <dbReference type="Proteomes" id="UP001206067"/>
    </source>
</evidence>
<reference evidence="5 6" key="1">
    <citation type="submission" date="2022-08" db="EMBL/GenBank/DDBJ databases">
        <title>Polyphasic taxonomy analysis of Qipengyuania sp.RS5-5.</title>
        <authorList>
            <person name="Xamxidin M."/>
            <person name="Wu M."/>
        </authorList>
    </citation>
    <scope>NUCLEOTIDE SEQUENCE [LARGE SCALE GENOMIC DNA]</scope>
    <source>
        <strain evidence="5 6">RS5-5</strain>
    </source>
</reference>
<sequence>MRPLYHYTPRSNWLSDPNGLVHDGERWHMFYQYNPHGEDWGHMSWGHAVSSDLARWEELPVALLTDERRMVFSGSAAMDTSGSAGFGRDAMIALYTAAAIGEPQHQAQALAWSMDKGTTWTEHPGNPVLDLGMADFRDPYVFRHEPSDSWVMVVVKSNEQVAQIYRSPDLLRWGLASEIPASDAPGKVWECPTLVELPICGRGQTRWLFKVDALTGAPGAGALYLTGNFDGHRFTPDGPWQVVDQGRDFYAAVAWNGPRDAVGRPAWIGWMGNHAYQKHFPKKGWRGVMSAPRRMGLLERPDGLRLSQVIEPSVAGLFGDFGALGVDKVVKVASRMELVADFAGDLLLTDDGSCQLTVRVQGDRWLIERRDTALPFLDAEATLERRDGEGLSIWIDSETVEVLTPDGTGAASFQHRPASARMSVETDRPQHISVAALA</sequence>